<dbReference type="InterPro" id="IPR052048">
    <property type="entry name" value="ST_Response_Regulator"/>
</dbReference>
<evidence type="ECO:0000259" key="3">
    <source>
        <dbReference type="PROSITE" id="PS50110"/>
    </source>
</evidence>
<name>A0AAV8RQL9_ENSVE</name>
<protein>
    <recommendedName>
        <fullName evidence="3">Response regulatory domain-containing protein</fullName>
    </recommendedName>
</protein>
<comment type="caution">
    <text evidence="4">The sequence shown here is derived from an EMBL/GenBank/DDBJ whole genome shotgun (WGS) entry which is preliminary data.</text>
</comment>
<evidence type="ECO:0000313" key="4">
    <source>
        <dbReference type="EMBL" id="KAJ8505081.1"/>
    </source>
</evidence>
<dbReference type="CDD" id="cd17546">
    <property type="entry name" value="REC_hyHK_CKI1_RcsC-like"/>
    <property type="match status" value="1"/>
</dbReference>
<feature type="modified residue" description="4-aspartylphosphate" evidence="1">
    <location>
        <position position="254"/>
    </location>
</feature>
<sequence>MDASVVVCMTADEEKQQHMDASPPLPHCRESSRRSNSGVPNPFTYGSSCSFVGLILLIPFPHFPCMARQWAPYSAPRSRRAPPRGGISTASVRLGSGPGCLPHHRRRHAVKPRRSLVRALMEWEEGHCHIRHLTHCSCCRVGGIAGVRPRIRFREPASTTSKKQDIMGVFLLWPRTPFPLHPPPLPSSCFCYMAMVAGGSQRRRVLLVEDNEVNRVVVRRLTREMGMGLEEAENGNVAVELIRRGRAYDLILMDKEMPVMDGHEATRQLRSLGVTTPIVALSGNTLQSDRDSFLEAGADHFEAKPLSRGQFMKILTKYGLHHGQTQHK</sequence>
<dbReference type="EMBL" id="JAQQAF010000002">
    <property type="protein sequence ID" value="KAJ8505081.1"/>
    <property type="molecule type" value="Genomic_DNA"/>
</dbReference>
<feature type="region of interest" description="Disordered" evidence="2">
    <location>
        <begin position="14"/>
        <end position="39"/>
    </location>
</feature>
<feature type="domain" description="Response regulatory" evidence="3">
    <location>
        <begin position="204"/>
        <end position="319"/>
    </location>
</feature>
<dbReference type="PANTHER" id="PTHR43228">
    <property type="entry name" value="TWO-COMPONENT RESPONSE REGULATOR"/>
    <property type="match status" value="1"/>
</dbReference>
<dbReference type="SUPFAM" id="SSF52172">
    <property type="entry name" value="CheY-like"/>
    <property type="match status" value="1"/>
</dbReference>
<dbReference type="Gene3D" id="3.40.50.2300">
    <property type="match status" value="1"/>
</dbReference>
<evidence type="ECO:0000256" key="1">
    <source>
        <dbReference type="PROSITE-ProRule" id="PRU00169"/>
    </source>
</evidence>
<keyword evidence="1" id="KW-0597">Phosphoprotein</keyword>
<dbReference type="Proteomes" id="UP001222027">
    <property type="component" value="Unassembled WGS sequence"/>
</dbReference>
<dbReference type="InterPro" id="IPR001789">
    <property type="entry name" value="Sig_transdc_resp-reg_receiver"/>
</dbReference>
<organism evidence="4 5">
    <name type="scientific">Ensete ventricosum</name>
    <name type="common">Abyssinian banana</name>
    <name type="synonym">Musa ensete</name>
    <dbReference type="NCBI Taxonomy" id="4639"/>
    <lineage>
        <taxon>Eukaryota</taxon>
        <taxon>Viridiplantae</taxon>
        <taxon>Streptophyta</taxon>
        <taxon>Embryophyta</taxon>
        <taxon>Tracheophyta</taxon>
        <taxon>Spermatophyta</taxon>
        <taxon>Magnoliopsida</taxon>
        <taxon>Liliopsida</taxon>
        <taxon>Zingiberales</taxon>
        <taxon>Musaceae</taxon>
        <taxon>Ensete</taxon>
    </lineage>
</organism>
<dbReference type="SMART" id="SM00448">
    <property type="entry name" value="REC"/>
    <property type="match status" value="1"/>
</dbReference>
<dbReference type="PANTHER" id="PTHR43228:SF1">
    <property type="entry name" value="TWO-COMPONENT RESPONSE REGULATOR ARR22"/>
    <property type="match status" value="1"/>
</dbReference>
<evidence type="ECO:0000256" key="2">
    <source>
        <dbReference type="SAM" id="MobiDB-lite"/>
    </source>
</evidence>
<dbReference type="InterPro" id="IPR011006">
    <property type="entry name" value="CheY-like_superfamily"/>
</dbReference>
<gene>
    <name evidence="4" type="ORF">OPV22_005967</name>
</gene>
<accession>A0AAV8RQL9</accession>
<dbReference type="Pfam" id="PF00072">
    <property type="entry name" value="Response_reg"/>
    <property type="match status" value="1"/>
</dbReference>
<keyword evidence="5" id="KW-1185">Reference proteome</keyword>
<reference evidence="4 5" key="1">
    <citation type="submission" date="2022-12" db="EMBL/GenBank/DDBJ databases">
        <title>Chromosome-scale assembly of the Ensete ventricosum genome.</title>
        <authorList>
            <person name="Dussert Y."/>
            <person name="Stocks J."/>
            <person name="Wendawek A."/>
            <person name="Woldeyes F."/>
            <person name="Nichols R.A."/>
            <person name="Borrell J.S."/>
        </authorList>
    </citation>
    <scope>NUCLEOTIDE SEQUENCE [LARGE SCALE GENOMIC DNA]</scope>
    <source>
        <strain evidence="5">cv. Maze</strain>
        <tissue evidence="4">Seeds</tissue>
    </source>
</reference>
<evidence type="ECO:0000313" key="5">
    <source>
        <dbReference type="Proteomes" id="UP001222027"/>
    </source>
</evidence>
<dbReference type="AlphaFoldDB" id="A0AAV8RQL9"/>
<dbReference type="PROSITE" id="PS50110">
    <property type="entry name" value="RESPONSE_REGULATORY"/>
    <property type="match status" value="1"/>
</dbReference>
<proteinExistence type="predicted"/>
<dbReference type="GO" id="GO:0000160">
    <property type="term" value="P:phosphorelay signal transduction system"/>
    <property type="evidence" value="ECO:0007669"/>
    <property type="project" value="InterPro"/>
</dbReference>